<evidence type="ECO:0000313" key="11">
    <source>
        <dbReference type="EMBL" id="MDE46468.1"/>
    </source>
</evidence>
<evidence type="ECO:0000256" key="1">
    <source>
        <dbReference type="ARBA" id="ARBA00004193"/>
    </source>
</evidence>
<reference evidence="12" key="1">
    <citation type="submission" date="2018-10" db="EMBL/GenBank/DDBJ databases">
        <title>Transcriptome assembly of Aceria tosichella (Wheat curl mite) Type 2.</title>
        <authorList>
            <person name="Scully E.D."/>
            <person name="Geib S.M."/>
            <person name="Palmer N.A."/>
            <person name="Gupta A.K."/>
            <person name="Sarath G."/>
            <person name="Tatineni S."/>
        </authorList>
    </citation>
    <scope>NUCLEOTIDE SEQUENCE</scope>
    <source>
        <strain evidence="12">LincolnNE</strain>
    </source>
</reference>
<keyword evidence="7" id="KW-0449">Lipoprotein</keyword>
<feature type="region of interest" description="Disordered" evidence="10">
    <location>
        <begin position="260"/>
        <end position="376"/>
    </location>
</feature>
<dbReference type="InterPro" id="IPR005225">
    <property type="entry name" value="Small_GTP-bd"/>
</dbReference>
<dbReference type="Gene3D" id="3.40.50.300">
    <property type="entry name" value="P-loop containing nucleotide triphosphate hydrolases"/>
    <property type="match status" value="1"/>
</dbReference>
<sequence>MGSDINKFYFRLVLLGSNGTGKTSILNRFLFAKFEPKHKPTVEDLFTKTYDLGSIEIKVDILDTSGSMQFPAMRRLSITNGDAFLLVYSVDDESSFEVLKMCVSEIQEIRRQDYQEIPIVFVGNKSDLPKEERKVPKELVSNYVYYELPRLRTKVIECSCKENINIETIFRAYLSLARVSVSTAPVLASKSSTKGRFAGGGSHSNGPNSHGGGGGSGKRRPASALPGDNHQEGSARAEGGSFKVALGVRKSCDASIVTSMRKISLSSSKKSSHEELESMSELGDGNQQHEDPNQDRDDDNDDEDKSKMPPQKSSIESILKAAAIQNQQQHHQGGHHLGRLNVSHDSKPRSRSLIWRPHRKPSKSSSGVDQTECRVS</sequence>
<feature type="compositionally biased region" description="Gly residues" evidence="10">
    <location>
        <begin position="197"/>
        <end position="216"/>
    </location>
</feature>
<dbReference type="SMART" id="SM00175">
    <property type="entry name" value="RAB"/>
    <property type="match status" value="1"/>
</dbReference>
<dbReference type="PANTHER" id="PTHR46149">
    <property type="entry name" value="MIP08469P"/>
    <property type="match status" value="1"/>
</dbReference>
<name>A0A6G1SDR6_9ACAR</name>
<keyword evidence="6" id="KW-0472">Membrane</keyword>
<feature type="region of interest" description="Disordered" evidence="10">
    <location>
        <begin position="191"/>
        <end position="238"/>
    </location>
</feature>
<keyword evidence="8" id="KW-0636">Prenylation</keyword>
<dbReference type="InterPro" id="IPR001806">
    <property type="entry name" value="Small_GTPase"/>
</dbReference>
<comment type="similarity">
    <text evidence="9">Belongs to the small GTPase superfamily. RasD family.</text>
</comment>
<dbReference type="GO" id="GO:0005886">
    <property type="term" value="C:plasma membrane"/>
    <property type="evidence" value="ECO:0007669"/>
    <property type="project" value="UniProtKB-SubCell"/>
</dbReference>
<dbReference type="GO" id="GO:0005525">
    <property type="term" value="F:GTP binding"/>
    <property type="evidence" value="ECO:0007669"/>
    <property type="project" value="UniProtKB-KW"/>
</dbReference>
<dbReference type="PRINTS" id="PR00449">
    <property type="entry name" value="RASTRNSFRMNG"/>
</dbReference>
<organism evidence="12">
    <name type="scientific">Aceria tosichella</name>
    <name type="common">wheat curl mite</name>
    <dbReference type="NCBI Taxonomy" id="561515"/>
    <lineage>
        <taxon>Eukaryota</taxon>
        <taxon>Metazoa</taxon>
        <taxon>Ecdysozoa</taxon>
        <taxon>Arthropoda</taxon>
        <taxon>Chelicerata</taxon>
        <taxon>Arachnida</taxon>
        <taxon>Acari</taxon>
        <taxon>Acariformes</taxon>
        <taxon>Trombidiformes</taxon>
        <taxon>Prostigmata</taxon>
        <taxon>Eupodina</taxon>
        <taxon>Eriophyoidea</taxon>
        <taxon>Eriophyidae</taxon>
        <taxon>Eriophyinae</taxon>
        <taxon>Aceriini</taxon>
        <taxon>Aceria</taxon>
    </lineage>
</organism>
<evidence type="ECO:0000313" key="12">
    <source>
        <dbReference type="EMBL" id="MDE48666.1"/>
    </source>
</evidence>
<dbReference type="FunFam" id="3.40.50.300:FF:000475">
    <property type="entry name" value="GTP-binding protein Rhes"/>
    <property type="match status" value="1"/>
</dbReference>
<evidence type="ECO:0000256" key="7">
    <source>
        <dbReference type="ARBA" id="ARBA00023288"/>
    </source>
</evidence>
<evidence type="ECO:0000256" key="9">
    <source>
        <dbReference type="ARBA" id="ARBA00038061"/>
    </source>
</evidence>
<dbReference type="NCBIfam" id="TIGR00231">
    <property type="entry name" value="small_GTP"/>
    <property type="match status" value="1"/>
</dbReference>
<keyword evidence="2" id="KW-1003">Cell membrane</keyword>
<accession>A0A6G1SDR6</accession>
<protein>
    <submittedName>
        <fullName evidence="12">GTP-binding protein Rhes</fullName>
    </submittedName>
</protein>
<keyword evidence="3" id="KW-0488">Methylation</keyword>
<dbReference type="EMBL" id="GGYP01003895">
    <property type="protein sequence ID" value="MDE48666.1"/>
    <property type="molecule type" value="Transcribed_RNA"/>
</dbReference>
<evidence type="ECO:0000256" key="10">
    <source>
        <dbReference type="SAM" id="MobiDB-lite"/>
    </source>
</evidence>
<evidence type="ECO:0000256" key="6">
    <source>
        <dbReference type="ARBA" id="ARBA00023136"/>
    </source>
</evidence>
<evidence type="ECO:0000256" key="8">
    <source>
        <dbReference type="ARBA" id="ARBA00023289"/>
    </source>
</evidence>
<dbReference type="Pfam" id="PF00071">
    <property type="entry name" value="Ras"/>
    <property type="match status" value="1"/>
</dbReference>
<evidence type="ECO:0000256" key="2">
    <source>
        <dbReference type="ARBA" id="ARBA00022475"/>
    </source>
</evidence>
<evidence type="ECO:0000256" key="4">
    <source>
        <dbReference type="ARBA" id="ARBA00022741"/>
    </source>
</evidence>
<comment type="subcellular location">
    <subcellularLocation>
        <location evidence="1">Cell membrane</location>
        <topology evidence="1">Lipid-anchor</topology>
    </subcellularLocation>
</comment>
<dbReference type="PROSITE" id="PS51419">
    <property type="entry name" value="RAB"/>
    <property type="match status" value="1"/>
</dbReference>
<dbReference type="SMART" id="SM00174">
    <property type="entry name" value="RHO"/>
    <property type="match status" value="1"/>
</dbReference>
<dbReference type="GO" id="GO:0003924">
    <property type="term" value="F:GTPase activity"/>
    <property type="evidence" value="ECO:0007669"/>
    <property type="project" value="InterPro"/>
</dbReference>
<keyword evidence="4" id="KW-0547">Nucleotide-binding</keyword>
<dbReference type="PROSITE" id="PS51420">
    <property type="entry name" value="RHO"/>
    <property type="match status" value="1"/>
</dbReference>
<evidence type="ECO:0000256" key="5">
    <source>
        <dbReference type="ARBA" id="ARBA00023134"/>
    </source>
</evidence>
<dbReference type="SUPFAM" id="SSF52540">
    <property type="entry name" value="P-loop containing nucleoside triphosphate hydrolases"/>
    <property type="match status" value="1"/>
</dbReference>
<dbReference type="InterPro" id="IPR052236">
    <property type="entry name" value="Small_GTPase_RasD"/>
</dbReference>
<dbReference type="EMBL" id="GGYP01001697">
    <property type="protein sequence ID" value="MDE46468.1"/>
    <property type="molecule type" value="Transcribed_RNA"/>
</dbReference>
<dbReference type="AlphaFoldDB" id="A0A6G1SDR6"/>
<keyword evidence="5" id="KW-0342">GTP-binding</keyword>
<dbReference type="InterPro" id="IPR027417">
    <property type="entry name" value="P-loop_NTPase"/>
</dbReference>
<gene>
    <name evidence="12" type="primary">RASD2_0</name>
    <name evidence="11" type="synonym">RASD2_1</name>
    <name evidence="11" type="ORF">g.9125</name>
    <name evidence="12" type="ORF">g.9126</name>
</gene>
<dbReference type="PROSITE" id="PS51421">
    <property type="entry name" value="RAS"/>
    <property type="match status" value="1"/>
</dbReference>
<evidence type="ECO:0000256" key="3">
    <source>
        <dbReference type="ARBA" id="ARBA00022481"/>
    </source>
</evidence>
<dbReference type="PANTHER" id="PTHR46149:SF7">
    <property type="entry name" value="GTP-BINDING PROTEIN DI-RAS2"/>
    <property type="match status" value="1"/>
</dbReference>
<dbReference type="SMART" id="SM00173">
    <property type="entry name" value="RAS"/>
    <property type="match status" value="1"/>
</dbReference>
<proteinExistence type="inferred from homology"/>